<accession>U6JSV0</accession>
<dbReference type="PANTHER" id="PTHR32083:SF48">
    <property type="entry name" value="TRANS-GOLGI NETWORK-LOCALIZED SYP41-INTERACTING PROTEIN 1"/>
    <property type="match status" value="1"/>
</dbReference>
<dbReference type="OrthoDB" id="346017at2759"/>
<dbReference type="PANTHER" id="PTHR32083">
    <property type="entry name" value="CILIA AND FLAGELLA-ASSOCIATED PROTEIN 58-RELATED"/>
    <property type="match status" value="1"/>
</dbReference>
<proteinExistence type="predicted"/>
<keyword evidence="4" id="KW-1185">Reference proteome</keyword>
<organism evidence="3 4">
    <name type="scientific">Eimeria mitis</name>
    <dbReference type="NCBI Taxonomy" id="44415"/>
    <lineage>
        <taxon>Eukaryota</taxon>
        <taxon>Sar</taxon>
        <taxon>Alveolata</taxon>
        <taxon>Apicomplexa</taxon>
        <taxon>Conoidasida</taxon>
        <taxon>Coccidia</taxon>
        <taxon>Eucoccidiorida</taxon>
        <taxon>Eimeriorina</taxon>
        <taxon>Eimeriidae</taxon>
        <taxon>Eimeria</taxon>
    </lineage>
</organism>
<dbReference type="GO" id="GO:0005856">
    <property type="term" value="C:cytoskeleton"/>
    <property type="evidence" value="ECO:0007669"/>
    <property type="project" value="TreeGrafter"/>
</dbReference>
<reference evidence="3" key="1">
    <citation type="submission" date="2013-10" db="EMBL/GenBank/DDBJ databases">
        <title>Genomic analysis of the causative agents of coccidiosis in chickens.</title>
        <authorList>
            <person name="Reid A.J."/>
            <person name="Blake D."/>
            <person name="Billington K."/>
            <person name="Browne H."/>
            <person name="Dunn M."/>
            <person name="Hung S."/>
            <person name="Kawahara F."/>
            <person name="Miranda-Saavedra D."/>
            <person name="Mourier T."/>
            <person name="Nagra H."/>
            <person name="Otto T.D."/>
            <person name="Rawlings N."/>
            <person name="Sanchez A."/>
            <person name="Sanders M."/>
            <person name="Subramaniam C."/>
            <person name="Tay Y."/>
            <person name="Dear P."/>
            <person name="Doerig C."/>
            <person name="Gruber A."/>
            <person name="Parkinson J."/>
            <person name="Shirley M."/>
            <person name="Wan K.L."/>
            <person name="Berriman M."/>
            <person name="Tomley F."/>
            <person name="Pain A."/>
        </authorList>
    </citation>
    <scope>NUCLEOTIDE SEQUENCE [LARGE SCALE GENOMIC DNA]</scope>
    <source>
        <strain evidence="3">Houghton</strain>
    </source>
</reference>
<dbReference type="EMBL" id="HG678961">
    <property type="protein sequence ID" value="CDJ27137.1"/>
    <property type="molecule type" value="Genomic_DNA"/>
</dbReference>
<feature type="coiled-coil region" evidence="2">
    <location>
        <begin position="8"/>
        <end position="377"/>
    </location>
</feature>
<dbReference type="AlphaFoldDB" id="U6JSV0"/>
<dbReference type="VEuPathDB" id="ToxoDB:EMH_0029220"/>
<gene>
    <name evidence="3" type="ORF">EMH_0029220</name>
</gene>
<evidence type="ECO:0000256" key="1">
    <source>
        <dbReference type="ARBA" id="ARBA00023054"/>
    </source>
</evidence>
<reference evidence="3" key="2">
    <citation type="submission" date="2013-10" db="EMBL/GenBank/DDBJ databases">
        <authorList>
            <person name="Aslett M."/>
        </authorList>
    </citation>
    <scope>NUCLEOTIDE SEQUENCE [LARGE SCALE GENOMIC DNA]</scope>
    <source>
        <strain evidence="3">Houghton</strain>
    </source>
</reference>
<evidence type="ECO:0000313" key="3">
    <source>
        <dbReference type="EMBL" id="CDJ27137.1"/>
    </source>
</evidence>
<name>U6JSV0_9EIME</name>
<evidence type="ECO:0000313" key="4">
    <source>
        <dbReference type="Proteomes" id="UP000030744"/>
    </source>
</evidence>
<sequence length="786" mass="88582">MHAFTTNMMLMKKRQAELKEQLKEMHRSVETNEQQIEELSSQVKRLEGKLAATNNVATALGEASHKLIELVKSGDLSREDSQEAERKREELLKLLEQERRHAEALAESIQQQQSIEVEQREFQATAAALQQQLQQQVLCLQQQLQQQEKEAEAMRQELYQQVEKTDKAKEDVQTELRTACNQLQQLQQQLQETAQQKRELELAATEWEAQKTEMSRQKEETQEALQAKERELQQVQQRMQELMQQIEEYVSKEAAYIAEGEALRGNIGELELSVQAAKEETQRQLAEKEEDRRQLEIAQQTAMAVLQQQIEQLKQERAEAILSSQQQETAALGHEYEALKETVNSLRKQNAGLSAQLQQLLQQQQQQQQTRSAQQQEQQQWQRKYEALLGSLGEAQDRYKHLEVLLQQSYKESHRSLQEAQQQLQQLLLKDSSSSSSEQQFSARKQQHEQGVMRVHVEVSEVRGRDAVAPQPQLRELQQQEDALRSLLQQQQQQETRTDAAETDKPLQQLLASLHEQRQQFEDAANKQKILMAANERMRRENQYLKAELEELKSLVLTERGEGGVASVLELVQQQLQQLAAAFDAFKRTEAQQLADLKGAVGGPTHIFNVSYPPFVIPLVNVHESKDGNDKTINISGMLDVRAASTGVVSGGGLGGLLGPRPNLPALQGSRFREFVSRWCDRGYCCSGSNDAAANAAVCCLGGDCTAADTQADNWHTNTQVFAPTGKEEVQALRMCVGPPGSAPRLDGPFQLSEVIELQSKDTNPSGSSSKGCSNRNSNIAPAAAY</sequence>
<dbReference type="RefSeq" id="XP_013349715.1">
    <property type="nucleotide sequence ID" value="XM_013494261.1"/>
</dbReference>
<keyword evidence="1 2" id="KW-0175">Coiled coil</keyword>
<dbReference type="Proteomes" id="UP000030744">
    <property type="component" value="Unassembled WGS sequence"/>
</dbReference>
<dbReference type="GeneID" id="25377762"/>
<evidence type="ECO:0000256" key="2">
    <source>
        <dbReference type="SAM" id="Coils"/>
    </source>
</evidence>
<dbReference type="Gene3D" id="1.20.1170.10">
    <property type="match status" value="1"/>
</dbReference>
<feature type="coiled-coil region" evidence="2">
    <location>
        <begin position="474"/>
        <end position="589"/>
    </location>
</feature>
<protein>
    <submittedName>
        <fullName evidence="3">Myosin heavy chain, putative</fullName>
    </submittedName>
</protein>